<keyword evidence="6" id="KW-0106">Calcium</keyword>
<feature type="signal peptide" evidence="8">
    <location>
        <begin position="1"/>
        <end position="33"/>
    </location>
</feature>
<comment type="cofactor">
    <cofactor evidence="1">
        <name>Ca(2+)</name>
        <dbReference type="ChEBI" id="CHEBI:29108"/>
    </cofactor>
</comment>
<evidence type="ECO:0000256" key="2">
    <source>
        <dbReference type="ARBA" id="ARBA00022670"/>
    </source>
</evidence>
<dbReference type="InterPro" id="IPR036852">
    <property type="entry name" value="Peptidase_S8/S53_dom_sf"/>
</dbReference>
<dbReference type="InterPro" id="IPR015366">
    <property type="entry name" value="S53_propep"/>
</dbReference>
<evidence type="ECO:0000256" key="4">
    <source>
        <dbReference type="ARBA" id="ARBA00022801"/>
    </source>
</evidence>
<feature type="chain" id="PRO_5010357538" evidence="8">
    <location>
        <begin position="34"/>
        <end position="657"/>
    </location>
</feature>
<evidence type="ECO:0000256" key="6">
    <source>
        <dbReference type="ARBA" id="ARBA00022837"/>
    </source>
</evidence>
<dbReference type="Pfam" id="PF09286">
    <property type="entry name" value="Pro-kuma_activ"/>
    <property type="match status" value="1"/>
</dbReference>
<dbReference type="CDD" id="cd11377">
    <property type="entry name" value="Pro-peptidase_S53"/>
    <property type="match status" value="1"/>
</dbReference>
<dbReference type="PANTHER" id="PTHR14218:SF15">
    <property type="entry name" value="TRIPEPTIDYL-PEPTIDASE 1"/>
    <property type="match status" value="1"/>
</dbReference>
<evidence type="ECO:0000256" key="1">
    <source>
        <dbReference type="ARBA" id="ARBA00001913"/>
    </source>
</evidence>
<organism evidence="10 11">
    <name type="scientific">Streptacidiphilus jiangxiensis</name>
    <dbReference type="NCBI Taxonomy" id="235985"/>
    <lineage>
        <taxon>Bacteria</taxon>
        <taxon>Bacillati</taxon>
        <taxon>Actinomycetota</taxon>
        <taxon>Actinomycetes</taxon>
        <taxon>Kitasatosporales</taxon>
        <taxon>Streptomycetaceae</taxon>
        <taxon>Streptacidiphilus</taxon>
    </lineage>
</organism>
<evidence type="ECO:0000313" key="11">
    <source>
        <dbReference type="Proteomes" id="UP000183015"/>
    </source>
</evidence>
<dbReference type="Proteomes" id="UP000183015">
    <property type="component" value="Unassembled WGS sequence"/>
</dbReference>
<keyword evidence="4" id="KW-0378">Hydrolase</keyword>
<gene>
    <name evidence="10" type="ORF">SAMN05414137_105232</name>
</gene>
<evidence type="ECO:0000256" key="8">
    <source>
        <dbReference type="SAM" id="SignalP"/>
    </source>
</evidence>
<dbReference type="PROSITE" id="PS51318">
    <property type="entry name" value="TAT"/>
    <property type="match status" value="1"/>
</dbReference>
<dbReference type="GO" id="GO:0004252">
    <property type="term" value="F:serine-type endopeptidase activity"/>
    <property type="evidence" value="ECO:0007669"/>
    <property type="project" value="InterPro"/>
</dbReference>
<dbReference type="Gene3D" id="3.40.50.200">
    <property type="entry name" value="Peptidase S8/S53 domain"/>
    <property type="match status" value="1"/>
</dbReference>
<evidence type="ECO:0000256" key="3">
    <source>
        <dbReference type="ARBA" id="ARBA00022723"/>
    </source>
</evidence>
<dbReference type="OrthoDB" id="3846088at2"/>
<dbReference type="SUPFAM" id="SSF52743">
    <property type="entry name" value="Subtilisin-like"/>
    <property type="match status" value="1"/>
</dbReference>
<reference evidence="11" key="1">
    <citation type="submission" date="2016-10" db="EMBL/GenBank/DDBJ databases">
        <authorList>
            <person name="Varghese N."/>
        </authorList>
    </citation>
    <scope>NUCLEOTIDE SEQUENCE [LARGE SCALE GENOMIC DNA]</scope>
    <source>
        <strain evidence="11">DSM 45096 / BCRC 16803 / CGMCC 4.1857 / CIP 109030 / JCM 12277 / KCTC 19219 / NBRC 100920 / 33214</strain>
    </source>
</reference>
<evidence type="ECO:0000256" key="5">
    <source>
        <dbReference type="ARBA" id="ARBA00022825"/>
    </source>
</evidence>
<dbReference type="STRING" id="235985.SAMN05414137_105232"/>
<dbReference type="GO" id="GO:0008240">
    <property type="term" value="F:tripeptidyl-peptidase activity"/>
    <property type="evidence" value="ECO:0007669"/>
    <property type="project" value="TreeGrafter"/>
</dbReference>
<keyword evidence="5" id="KW-0720">Serine protease</keyword>
<evidence type="ECO:0000259" key="9">
    <source>
        <dbReference type="PROSITE" id="PS51695"/>
    </source>
</evidence>
<sequence length="657" mass="67748">MHIRGVNRRAGVALAATLPLLAAAVAVGAPAVAASPSGHVVAGGKPAWTAAAVDRGQTAAHNSVTARVYVMGDQAGLQAFAAAASDPSNAAYGHYLSPAQVKQRYGATKAQIDRIVTWLKGAGLRTSVDPAGNYVSVTGDVSTVQAAFSVKLHDYAVSGHVYRAPATSPVVPADIASDIVAITGLDNKPTQATHDDTLPGPGAAFVNAGPFSSYYGQNLAKSLPKAYGRTVPYTVKGYNGHQLRDAYGATASGRTGKGVTVAIVDAYDSPTIKSDIATYAHRNGDAPYKAGQFKQIDAATWTNTGDPSQANPNGCGASGWYGEQTLDIEAVHAVAPAADIRYVGAASCQDSDLINALSYIVDHRTATIVSDSWGEPELGSDAANDAVYDNIFLRGAAEGIGFYFSSGDNGDEVANTGTKQSDSPASLPYVTAVGGTSLAVGKHGNYEFETGWGTGKSTLSTDGKSWVGFPGAYHGGAGGGTSARTTQPWYQHGIVPAALSHANGTKAAMRVVPDVAAVADPNTGFLVGQTQTWPNGTVKYGEYRIGGTSLASPVFAAIQALAQQEQGFPLGFANPAIYARHGLLHDVTDHPFGPKVGLAVARVDFANGVDASNGLAVSLRTLGQDSSLAATKGYDDVTGVGSPTLSYIESYNWHHFR</sequence>
<evidence type="ECO:0000313" key="10">
    <source>
        <dbReference type="EMBL" id="SEL07317.1"/>
    </source>
</evidence>
<dbReference type="PROSITE" id="PS51695">
    <property type="entry name" value="SEDOLISIN"/>
    <property type="match status" value="1"/>
</dbReference>
<accession>A0A1H7M9L4</accession>
<dbReference type="PROSITE" id="PS00138">
    <property type="entry name" value="SUBTILASE_SER"/>
    <property type="match status" value="1"/>
</dbReference>
<evidence type="ECO:0000256" key="7">
    <source>
        <dbReference type="ARBA" id="ARBA00023145"/>
    </source>
</evidence>
<keyword evidence="7" id="KW-0865">Zymogen</keyword>
<keyword evidence="2" id="KW-0645">Protease</keyword>
<dbReference type="SMART" id="SM00944">
    <property type="entry name" value="Pro-kuma_activ"/>
    <property type="match status" value="1"/>
</dbReference>
<dbReference type="GO" id="GO:0046872">
    <property type="term" value="F:metal ion binding"/>
    <property type="evidence" value="ECO:0007669"/>
    <property type="project" value="UniProtKB-KW"/>
</dbReference>
<dbReference type="PANTHER" id="PTHR14218">
    <property type="entry name" value="PROTEASE S8 TRIPEPTIDYL PEPTIDASE I CLN2"/>
    <property type="match status" value="1"/>
</dbReference>
<name>A0A1H7M9L4_STRJI</name>
<feature type="domain" description="Peptidase S53" evidence="9">
    <location>
        <begin position="237"/>
        <end position="655"/>
    </location>
</feature>
<dbReference type="RefSeq" id="WP_042451820.1">
    <property type="nucleotide sequence ID" value="NZ_BBPN01000023.1"/>
</dbReference>
<dbReference type="CDD" id="cd04056">
    <property type="entry name" value="Peptidases_S53"/>
    <property type="match status" value="1"/>
</dbReference>
<keyword evidence="11" id="KW-1185">Reference proteome</keyword>
<keyword evidence="3" id="KW-0479">Metal-binding</keyword>
<dbReference type="InterPro" id="IPR023828">
    <property type="entry name" value="Peptidase_S8_Ser-AS"/>
</dbReference>
<dbReference type="SUPFAM" id="SSF54897">
    <property type="entry name" value="Protease propeptides/inhibitors"/>
    <property type="match status" value="1"/>
</dbReference>
<keyword evidence="8" id="KW-0732">Signal</keyword>
<proteinExistence type="predicted"/>
<dbReference type="eggNOG" id="COG4934">
    <property type="taxonomic scope" value="Bacteria"/>
</dbReference>
<dbReference type="EMBL" id="FOAZ01000005">
    <property type="protein sequence ID" value="SEL07317.1"/>
    <property type="molecule type" value="Genomic_DNA"/>
</dbReference>
<dbReference type="AlphaFoldDB" id="A0A1H7M9L4"/>
<dbReference type="InterPro" id="IPR050819">
    <property type="entry name" value="Tripeptidyl-peptidase_I"/>
</dbReference>
<dbReference type="InterPro" id="IPR006311">
    <property type="entry name" value="TAT_signal"/>
</dbReference>
<dbReference type="InterPro" id="IPR030400">
    <property type="entry name" value="Sedolisin_dom"/>
</dbReference>
<protein>
    <submittedName>
        <fullName evidence="10">Pro-kumamolisin, activation domain</fullName>
    </submittedName>
</protein>
<dbReference type="GO" id="GO:0006508">
    <property type="term" value="P:proteolysis"/>
    <property type="evidence" value="ECO:0007669"/>
    <property type="project" value="UniProtKB-KW"/>
</dbReference>